<dbReference type="InterPro" id="IPR015946">
    <property type="entry name" value="KH_dom-like_a/b"/>
</dbReference>
<dbReference type="InterPro" id="IPR023799">
    <property type="entry name" value="RbfA_dom_sf"/>
</dbReference>
<evidence type="ECO:0000313" key="2">
    <source>
        <dbReference type="Proteomes" id="UP000017842"/>
    </source>
</evidence>
<name>V5B246_9GAMM</name>
<dbReference type="EMBL" id="AYLO01000154">
    <property type="protein sequence ID" value="ESS67240.1"/>
    <property type="molecule type" value="Genomic_DNA"/>
</dbReference>
<dbReference type="RefSeq" id="WP_023496421.1">
    <property type="nucleotide sequence ID" value="NZ_AYLO01000154.1"/>
</dbReference>
<proteinExistence type="predicted"/>
<organism evidence="1 2">
    <name type="scientific">Methyloglobulus morosus KoM1</name>
    <dbReference type="NCBI Taxonomy" id="1116472"/>
    <lineage>
        <taxon>Bacteria</taxon>
        <taxon>Pseudomonadati</taxon>
        <taxon>Pseudomonadota</taxon>
        <taxon>Gammaproteobacteria</taxon>
        <taxon>Methylococcales</taxon>
        <taxon>Methylococcaceae</taxon>
        <taxon>Methyloglobulus</taxon>
    </lineage>
</organism>
<evidence type="ECO:0000313" key="1">
    <source>
        <dbReference type="EMBL" id="ESS67240.1"/>
    </source>
</evidence>
<sequence length="140" mass="15283">MKNQTRWASSAASLCVEFGEEDGIDPRYFVKESRPKTPHKTLQLCKEASRIVTLVLAGETKHPLLRDLHVLSVVPEQEGQSLCVTVAHNGNDLQVSGDEILAALKRVQGLLRCALAQAVNRKHTPVLRFRYAGVVGKGGG</sequence>
<dbReference type="AlphaFoldDB" id="V5B246"/>
<dbReference type="eggNOG" id="COG0858">
    <property type="taxonomic scope" value="Bacteria"/>
</dbReference>
<evidence type="ECO:0008006" key="3">
    <source>
        <dbReference type="Google" id="ProtNLM"/>
    </source>
</evidence>
<comment type="caution">
    <text evidence="1">The sequence shown here is derived from an EMBL/GenBank/DDBJ whole genome shotgun (WGS) entry which is preliminary data.</text>
</comment>
<gene>
    <name evidence="1" type="ORF">MGMO_169c00020</name>
</gene>
<dbReference type="Gene3D" id="3.30.300.20">
    <property type="match status" value="1"/>
</dbReference>
<keyword evidence="2" id="KW-1185">Reference proteome</keyword>
<dbReference type="Proteomes" id="UP000017842">
    <property type="component" value="Unassembled WGS sequence"/>
</dbReference>
<dbReference type="SUPFAM" id="SSF89919">
    <property type="entry name" value="Ribosome-binding factor A, RbfA"/>
    <property type="match status" value="1"/>
</dbReference>
<protein>
    <recommendedName>
        <fullName evidence="3">Ribosome-binding factor A</fullName>
    </recommendedName>
</protein>
<dbReference type="OrthoDB" id="5570333at2"/>
<dbReference type="STRING" id="1116472.MGMO_169c00020"/>
<accession>V5B246</accession>
<reference evidence="1 2" key="1">
    <citation type="journal article" date="2013" name="Genome Announc.">
        <title>Draft Genome Sequence of the Methanotrophic Gammaproteobacterium Methyloglobulus morosus DSM 22980 Strain KoM1.</title>
        <authorList>
            <person name="Poehlein A."/>
            <person name="Deutzmann J.S."/>
            <person name="Daniel R."/>
            <person name="Simeonova D.D."/>
        </authorList>
    </citation>
    <scope>NUCLEOTIDE SEQUENCE [LARGE SCALE GENOMIC DNA]</scope>
    <source>
        <strain evidence="1 2">KoM1</strain>
    </source>
</reference>